<protein>
    <recommendedName>
        <fullName evidence="1">Shq1 C-terminal domain-containing protein</fullName>
    </recommendedName>
</protein>
<dbReference type="Proteomes" id="UP001417504">
    <property type="component" value="Unassembled WGS sequence"/>
</dbReference>
<reference evidence="2 3" key="1">
    <citation type="submission" date="2024-01" db="EMBL/GenBank/DDBJ databases">
        <title>Genome assemblies of Stephania.</title>
        <authorList>
            <person name="Yang L."/>
        </authorList>
    </citation>
    <scope>NUCLEOTIDE SEQUENCE [LARGE SCALE GENOMIC DNA]</scope>
    <source>
        <strain evidence="2">QJT</strain>
        <tissue evidence="2">Leaf</tissue>
    </source>
</reference>
<organism evidence="2 3">
    <name type="scientific">Stephania japonica</name>
    <dbReference type="NCBI Taxonomy" id="461633"/>
    <lineage>
        <taxon>Eukaryota</taxon>
        <taxon>Viridiplantae</taxon>
        <taxon>Streptophyta</taxon>
        <taxon>Embryophyta</taxon>
        <taxon>Tracheophyta</taxon>
        <taxon>Spermatophyta</taxon>
        <taxon>Magnoliopsida</taxon>
        <taxon>Ranunculales</taxon>
        <taxon>Menispermaceae</taxon>
        <taxon>Menispermoideae</taxon>
        <taxon>Cissampelideae</taxon>
        <taxon>Stephania</taxon>
    </lineage>
</organism>
<sequence length="197" mass="21421">MKLLTGLLAHSRRHGMYGVQRVCSACKACLHELTSGRSFSCDFKLLRVLSSHDNLETTPLDVVIAGPENPLLPVNKLSSTPPSQLLSIHLVNVLYSYCFTLRLFNGDWHSYALGAAFVLFSISSVLGEGIQPQTVSEALTHCLEQTCSPVYKDVGGLQLGLGLINDTTCLLNLGGPAIICMLCDLQRLFEAIGRETK</sequence>
<gene>
    <name evidence="2" type="ORF">Sjap_019894</name>
</gene>
<comment type="caution">
    <text evidence="2">The sequence shown here is derived from an EMBL/GenBank/DDBJ whole genome shotgun (WGS) entry which is preliminary data.</text>
</comment>
<dbReference type="InterPro" id="IPR039646">
    <property type="entry name" value="ZNHIT2"/>
</dbReference>
<feature type="domain" description="Shq1 C-terminal" evidence="1">
    <location>
        <begin position="83"/>
        <end position="190"/>
    </location>
</feature>
<accession>A0AAP0EZM5</accession>
<dbReference type="AlphaFoldDB" id="A0AAP0EZM5"/>
<keyword evidence="3" id="KW-1185">Reference proteome</keyword>
<dbReference type="PANTHER" id="PTHR15555:SF0">
    <property type="entry name" value="ZINC FINGER HIT DOMAIN-CONTAINING PROTEIN 2"/>
    <property type="match status" value="1"/>
</dbReference>
<proteinExistence type="predicted"/>
<dbReference type="Pfam" id="PF04925">
    <property type="entry name" value="SHQ1"/>
    <property type="match status" value="1"/>
</dbReference>
<evidence type="ECO:0000313" key="3">
    <source>
        <dbReference type="Proteomes" id="UP001417504"/>
    </source>
</evidence>
<dbReference type="PANTHER" id="PTHR15555">
    <property type="entry name" value="ZINC FINGER HIT DOMAIN CONTAINING PROTEIN 2 PROTEIN FON -RELATED"/>
    <property type="match status" value="1"/>
</dbReference>
<name>A0AAP0EZM5_9MAGN</name>
<evidence type="ECO:0000313" key="2">
    <source>
        <dbReference type="EMBL" id="KAK9102640.1"/>
    </source>
</evidence>
<dbReference type="EMBL" id="JBBNAE010000008">
    <property type="protein sequence ID" value="KAK9102640.1"/>
    <property type="molecule type" value="Genomic_DNA"/>
</dbReference>
<dbReference type="InterPro" id="IPR007009">
    <property type="entry name" value="Shq1_C"/>
</dbReference>
<evidence type="ECO:0000259" key="1">
    <source>
        <dbReference type="Pfam" id="PF04925"/>
    </source>
</evidence>